<reference evidence="2" key="1">
    <citation type="submission" date="2021-09" db="EMBL/GenBank/DDBJ databases">
        <title>Genomic analysis of Ralstonia spp.</title>
        <authorList>
            <person name="Aburjaile F."/>
            <person name="Ariute J.C."/>
            <person name="Pais A.K.L."/>
            <person name="Albuquerque G.M.R."/>
            <person name="Silva A.M.F."/>
            <person name="Brenig B."/>
            <person name="Azevedo V."/>
            <person name="Matiuzzi M."/>
            <person name="Ramos R."/>
            <person name="Goes-Neto A."/>
            <person name="Soares S."/>
            <person name="Iseppon A.M.B."/>
            <person name="Souza E."/>
            <person name="Gama M."/>
        </authorList>
    </citation>
    <scope>NUCLEOTIDE SEQUENCE</scope>
    <source>
        <strain evidence="2">CCRMRs91</strain>
    </source>
</reference>
<proteinExistence type="predicted"/>
<dbReference type="AlphaFoldDB" id="A0AAW5ZWB0"/>
<sequence>GDLAAGTAELQGGGEAGKAAADDDDVIHGDGLRVVDGGVGRAWCAISSGDTRLRRSACRASALARKSPMLY</sequence>
<evidence type="ECO:0000313" key="2">
    <source>
        <dbReference type="EMBL" id="MDB0574181.1"/>
    </source>
</evidence>
<feature type="region of interest" description="Disordered" evidence="1">
    <location>
        <begin position="1"/>
        <end position="22"/>
    </location>
</feature>
<gene>
    <name evidence="2" type="ORF">LBW59_26025</name>
</gene>
<dbReference type="Proteomes" id="UP001144050">
    <property type="component" value="Unassembled WGS sequence"/>
</dbReference>
<comment type="caution">
    <text evidence="2">The sequence shown here is derived from an EMBL/GenBank/DDBJ whole genome shotgun (WGS) entry which is preliminary data.</text>
</comment>
<name>A0AAW5ZWB0_RALSL</name>
<feature type="non-terminal residue" evidence="2">
    <location>
        <position position="1"/>
    </location>
</feature>
<protein>
    <submittedName>
        <fullName evidence="2">Uncharacterized protein</fullName>
    </submittedName>
</protein>
<dbReference type="EMBL" id="JAIVFG010000234">
    <property type="protein sequence ID" value="MDB0574181.1"/>
    <property type="molecule type" value="Genomic_DNA"/>
</dbReference>
<dbReference type="RefSeq" id="WP_271657566.1">
    <property type="nucleotide sequence ID" value="NZ_JAIVFG010000234.1"/>
</dbReference>
<organism evidence="2 3">
    <name type="scientific">Ralstonia solanacearum</name>
    <name type="common">Pseudomonas solanacearum</name>
    <dbReference type="NCBI Taxonomy" id="305"/>
    <lineage>
        <taxon>Bacteria</taxon>
        <taxon>Pseudomonadati</taxon>
        <taxon>Pseudomonadota</taxon>
        <taxon>Betaproteobacteria</taxon>
        <taxon>Burkholderiales</taxon>
        <taxon>Burkholderiaceae</taxon>
        <taxon>Ralstonia</taxon>
        <taxon>Ralstonia solanacearum species complex</taxon>
    </lineage>
</organism>
<evidence type="ECO:0000256" key="1">
    <source>
        <dbReference type="SAM" id="MobiDB-lite"/>
    </source>
</evidence>
<accession>A0AAW5ZWB0</accession>
<evidence type="ECO:0000313" key="3">
    <source>
        <dbReference type="Proteomes" id="UP001144050"/>
    </source>
</evidence>